<dbReference type="GO" id="GO:0003700">
    <property type="term" value="F:DNA-binding transcription factor activity"/>
    <property type="evidence" value="ECO:0007669"/>
    <property type="project" value="TreeGrafter"/>
</dbReference>
<dbReference type="Pfam" id="PF00356">
    <property type="entry name" value="LacI"/>
    <property type="match status" value="1"/>
</dbReference>
<dbReference type="KEGG" id="gai:IMCC3135_07320"/>
<keyword evidence="2" id="KW-0238">DNA-binding</keyword>
<keyword evidence="6" id="KW-1185">Reference proteome</keyword>
<evidence type="ECO:0000256" key="1">
    <source>
        <dbReference type="ARBA" id="ARBA00023015"/>
    </source>
</evidence>
<dbReference type="RefSeq" id="WP_088916997.1">
    <property type="nucleotide sequence ID" value="NZ_CP018632.1"/>
</dbReference>
<keyword evidence="3" id="KW-0804">Transcription</keyword>
<proteinExistence type="predicted"/>
<dbReference type="PROSITE" id="PS00356">
    <property type="entry name" value="HTH_LACI_1"/>
    <property type="match status" value="1"/>
</dbReference>
<dbReference type="GO" id="GO:0000976">
    <property type="term" value="F:transcription cis-regulatory region binding"/>
    <property type="evidence" value="ECO:0007669"/>
    <property type="project" value="TreeGrafter"/>
</dbReference>
<dbReference type="Proteomes" id="UP000250079">
    <property type="component" value="Chromosome"/>
</dbReference>
<dbReference type="InterPro" id="IPR028082">
    <property type="entry name" value="Peripla_BP_I"/>
</dbReference>
<dbReference type="PROSITE" id="PS50932">
    <property type="entry name" value="HTH_LACI_2"/>
    <property type="match status" value="1"/>
</dbReference>
<dbReference type="Gene3D" id="1.10.260.40">
    <property type="entry name" value="lambda repressor-like DNA-binding domains"/>
    <property type="match status" value="1"/>
</dbReference>
<evidence type="ECO:0000256" key="3">
    <source>
        <dbReference type="ARBA" id="ARBA00023163"/>
    </source>
</evidence>
<reference evidence="5 6" key="1">
    <citation type="submission" date="2016-12" db="EMBL/GenBank/DDBJ databases">
        <authorList>
            <person name="Song W.-J."/>
            <person name="Kurnit D.M."/>
        </authorList>
    </citation>
    <scope>NUCLEOTIDE SEQUENCE [LARGE SCALE GENOMIC DNA]</scope>
    <source>
        <strain evidence="5 6">IMCC3135</strain>
    </source>
</reference>
<dbReference type="SUPFAM" id="SSF47413">
    <property type="entry name" value="lambda repressor-like DNA-binding domains"/>
    <property type="match status" value="1"/>
</dbReference>
<evidence type="ECO:0000313" key="5">
    <source>
        <dbReference type="EMBL" id="ASJ71570.1"/>
    </source>
</evidence>
<dbReference type="PANTHER" id="PTHR30146:SF109">
    <property type="entry name" value="HTH-TYPE TRANSCRIPTIONAL REGULATOR GALS"/>
    <property type="match status" value="1"/>
</dbReference>
<dbReference type="InterPro" id="IPR046335">
    <property type="entry name" value="LacI/GalR-like_sensor"/>
</dbReference>
<gene>
    <name evidence="5" type="primary">exuR_1</name>
    <name evidence="5" type="ORF">IMCC3135_07320</name>
</gene>
<dbReference type="CDD" id="cd01392">
    <property type="entry name" value="HTH_LacI"/>
    <property type="match status" value="1"/>
</dbReference>
<dbReference type="SUPFAM" id="SSF53822">
    <property type="entry name" value="Periplasmic binding protein-like I"/>
    <property type="match status" value="1"/>
</dbReference>
<evidence type="ECO:0000256" key="2">
    <source>
        <dbReference type="ARBA" id="ARBA00023125"/>
    </source>
</evidence>
<dbReference type="SMART" id="SM00354">
    <property type="entry name" value="HTH_LACI"/>
    <property type="match status" value="1"/>
</dbReference>
<name>A0A2Z2NS55_9GAMM</name>
<evidence type="ECO:0000259" key="4">
    <source>
        <dbReference type="PROSITE" id="PS50932"/>
    </source>
</evidence>
<sequence>MRRRTTLSEVAESAGVSVQTVSNVVNNKPIVRDETRELVLKHLAECGYRSNAMARSLKTNKSRLIGLVVPSMTNSMYAEVGESVVHEAEKRGYTVMMAVTMRDAKTELELVNTIIDHSAAGILMSPSDPAAQACNTVVKEGVPYVEMLNRGLPSECNIFEADNCNGAREAVEHLIKLGHRSIAHIGGLQNSTGTARREGYELALQKAGISCLPGLFENGEYTRKGGQAACERLLSSGEPFSAIFCASDLMAYGAMETLALKGLRIPDDVSLIGFDDMSMSSLPGIDLSSVSFNPAQLAKNAIEQLIRIIENPAGEIEPVHEVARCTLMVRGSVSVPASLDCS</sequence>
<dbReference type="EMBL" id="CP018632">
    <property type="protein sequence ID" value="ASJ71570.1"/>
    <property type="molecule type" value="Genomic_DNA"/>
</dbReference>
<dbReference type="InterPro" id="IPR000843">
    <property type="entry name" value="HTH_LacI"/>
</dbReference>
<organism evidence="5 6">
    <name type="scientific">Granulosicoccus antarcticus IMCC3135</name>
    <dbReference type="NCBI Taxonomy" id="1192854"/>
    <lineage>
        <taxon>Bacteria</taxon>
        <taxon>Pseudomonadati</taxon>
        <taxon>Pseudomonadota</taxon>
        <taxon>Gammaproteobacteria</taxon>
        <taxon>Chromatiales</taxon>
        <taxon>Granulosicoccaceae</taxon>
        <taxon>Granulosicoccus</taxon>
    </lineage>
</organism>
<accession>A0A2Z2NS55</accession>
<dbReference type="AlphaFoldDB" id="A0A2Z2NS55"/>
<dbReference type="Pfam" id="PF13377">
    <property type="entry name" value="Peripla_BP_3"/>
    <property type="match status" value="1"/>
</dbReference>
<dbReference type="PANTHER" id="PTHR30146">
    <property type="entry name" value="LACI-RELATED TRANSCRIPTIONAL REPRESSOR"/>
    <property type="match status" value="1"/>
</dbReference>
<keyword evidence="1" id="KW-0805">Transcription regulation</keyword>
<evidence type="ECO:0000313" key="6">
    <source>
        <dbReference type="Proteomes" id="UP000250079"/>
    </source>
</evidence>
<dbReference type="CDD" id="cd06267">
    <property type="entry name" value="PBP1_LacI_sugar_binding-like"/>
    <property type="match status" value="1"/>
</dbReference>
<dbReference type="Gene3D" id="3.40.50.2300">
    <property type="match status" value="2"/>
</dbReference>
<protein>
    <submittedName>
        <fullName evidence="5">Putative HTH-type transcriptional repressor ExuR</fullName>
    </submittedName>
</protein>
<dbReference type="OrthoDB" id="9798934at2"/>
<dbReference type="InterPro" id="IPR010982">
    <property type="entry name" value="Lambda_DNA-bd_dom_sf"/>
</dbReference>
<feature type="domain" description="HTH lacI-type" evidence="4">
    <location>
        <begin position="5"/>
        <end position="59"/>
    </location>
</feature>